<dbReference type="Pfam" id="PF00319">
    <property type="entry name" value="SRF-TF"/>
    <property type="match status" value="1"/>
</dbReference>
<keyword evidence="4" id="KW-0804">Transcription</keyword>
<evidence type="ECO:0000256" key="1">
    <source>
        <dbReference type="ARBA" id="ARBA00004123"/>
    </source>
</evidence>
<proteinExistence type="predicted"/>
<keyword evidence="10" id="KW-1185">Reference proteome</keyword>
<dbReference type="EMBL" id="CP144692">
    <property type="protein sequence ID" value="WVY96143.1"/>
    <property type="molecule type" value="Genomic_DNA"/>
</dbReference>
<dbReference type="CDD" id="cd00265">
    <property type="entry name" value="MADS_MEF2_like"/>
    <property type="match status" value="1"/>
</dbReference>
<dbReference type="InterPro" id="IPR002100">
    <property type="entry name" value="TF_MADSbox"/>
</dbReference>
<evidence type="ECO:0000256" key="6">
    <source>
        <dbReference type="SAM" id="Phobius"/>
    </source>
</evidence>
<dbReference type="PROSITE" id="PS00350">
    <property type="entry name" value="MADS_BOX_1"/>
    <property type="match status" value="1"/>
</dbReference>
<protein>
    <submittedName>
        <fullName evidence="9">Uncharacterized protein</fullName>
    </submittedName>
</protein>
<dbReference type="SMART" id="SM00432">
    <property type="entry name" value="MADS"/>
    <property type="match status" value="1"/>
</dbReference>
<reference evidence="9 10" key="1">
    <citation type="journal article" date="2023" name="Life. Sci Alliance">
        <title>Evolutionary insights into 3D genome organization and epigenetic landscape of Vigna mungo.</title>
        <authorList>
            <person name="Junaid A."/>
            <person name="Singh B."/>
            <person name="Bhatia S."/>
        </authorList>
    </citation>
    <scope>NUCLEOTIDE SEQUENCE [LARGE SCALE GENOMIC DNA]</scope>
    <source>
        <strain evidence="9">Urdbean</strain>
    </source>
</reference>
<dbReference type="PRINTS" id="PR00404">
    <property type="entry name" value="MADSDOMAIN"/>
</dbReference>
<dbReference type="PANTHER" id="PTHR48019">
    <property type="entry name" value="SERUM RESPONSE FACTOR HOMOLOG"/>
    <property type="match status" value="1"/>
</dbReference>
<dbReference type="GO" id="GO:0005634">
    <property type="term" value="C:nucleus"/>
    <property type="evidence" value="ECO:0007669"/>
    <property type="project" value="UniProtKB-SubCell"/>
</dbReference>
<dbReference type="InterPro" id="IPR002487">
    <property type="entry name" value="TF_Kbox"/>
</dbReference>
<dbReference type="PROSITE" id="PS50066">
    <property type="entry name" value="MADS_BOX_2"/>
    <property type="match status" value="1"/>
</dbReference>
<evidence type="ECO:0000256" key="3">
    <source>
        <dbReference type="ARBA" id="ARBA00023125"/>
    </source>
</evidence>
<dbReference type="Proteomes" id="UP001374535">
    <property type="component" value="Chromosome 9"/>
</dbReference>
<organism evidence="9 10">
    <name type="scientific">Vigna mungo</name>
    <name type="common">Black gram</name>
    <name type="synonym">Phaseolus mungo</name>
    <dbReference type="NCBI Taxonomy" id="3915"/>
    <lineage>
        <taxon>Eukaryota</taxon>
        <taxon>Viridiplantae</taxon>
        <taxon>Streptophyta</taxon>
        <taxon>Embryophyta</taxon>
        <taxon>Tracheophyta</taxon>
        <taxon>Spermatophyta</taxon>
        <taxon>Magnoliopsida</taxon>
        <taxon>eudicotyledons</taxon>
        <taxon>Gunneridae</taxon>
        <taxon>Pentapetalae</taxon>
        <taxon>rosids</taxon>
        <taxon>fabids</taxon>
        <taxon>Fabales</taxon>
        <taxon>Fabaceae</taxon>
        <taxon>Papilionoideae</taxon>
        <taxon>50 kb inversion clade</taxon>
        <taxon>NPAAA clade</taxon>
        <taxon>indigoferoid/millettioid clade</taxon>
        <taxon>Phaseoleae</taxon>
        <taxon>Vigna</taxon>
    </lineage>
</organism>
<dbReference type="FunFam" id="3.40.1810.10:FF:000003">
    <property type="entry name" value="MADS-box transcription factor MADS-MC"/>
    <property type="match status" value="1"/>
</dbReference>
<dbReference type="PROSITE" id="PS51297">
    <property type="entry name" value="K_BOX"/>
    <property type="match status" value="1"/>
</dbReference>
<keyword evidence="6" id="KW-0812">Transmembrane</keyword>
<dbReference type="SUPFAM" id="SSF55455">
    <property type="entry name" value="SRF-like"/>
    <property type="match status" value="1"/>
</dbReference>
<evidence type="ECO:0000313" key="9">
    <source>
        <dbReference type="EMBL" id="WVY96143.1"/>
    </source>
</evidence>
<dbReference type="InterPro" id="IPR033896">
    <property type="entry name" value="MEF2-like_N"/>
</dbReference>
<dbReference type="GO" id="GO:0045944">
    <property type="term" value="P:positive regulation of transcription by RNA polymerase II"/>
    <property type="evidence" value="ECO:0007669"/>
    <property type="project" value="InterPro"/>
</dbReference>
<dbReference type="Gene3D" id="3.40.1810.10">
    <property type="entry name" value="Transcription factor, MADS-box"/>
    <property type="match status" value="1"/>
</dbReference>
<dbReference type="AlphaFoldDB" id="A0AAQ3MSI2"/>
<evidence type="ECO:0000256" key="4">
    <source>
        <dbReference type="ARBA" id="ARBA00023163"/>
    </source>
</evidence>
<evidence type="ECO:0000259" key="7">
    <source>
        <dbReference type="PROSITE" id="PS50066"/>
    </source>
</evidence>
<evidence type="ECO:0000313" key="10">
    <source>
        <dbReference type="Proteomes" id="UP001374535"/>
    </source>
</evidence>
<gene>
    <name evidence="9" type="ORF">V8G54_028294</name>
</gene>
<sequence length="298" mass="33991">MVRGKVQMKKIEDATSRQVTFSKRRNGLLKKAYELSVLCDAQVAVIVFSQNGRLYEFSSSDMSKILERYREYTKDVTTNKFGDDYIQQQLKLESANMAEKIQLLEISKSSCLKCAALASAVLGSSFEIELIVSCCSYDELKEIEDQLQRSLLRVRQRKAQLYMEQIDQLRCQESNLLLENAKLTEMVVVTHYRRHVGGLFKGCSYVTFLLLAGKILVFRFTLPPLSTLPPPRTFTSPISLKLNEDNFLVWKHQALATVTGLHLMKFLESSSYPPKYVTLDAAASDTVNPLYLHHLQQD</sequence>
<keyword evidence="3" id="KW-0238">DNA-binding</keyword>
<keyword evidence="5" id="KW-0539">Nucleus</keyword>
<feature type="domain" description="MADS-box" evidence="7">
    <location>
        <begin position="1"/>
        <end position="61"/>
    </location>
</feature>
<feature type="transmembrane region" description="Helical" evidence="6">
    <location>
        <begin position="202"/>
        <end position="222"/>
    </location>
</feature>
<dbReference type="GO" id="GO:0003700">
    <property type="term" value="F:DNA-binding transcription factor activity"/>
    <property type="evidence" value="ECO:0007669"/>
    <property type="project" value="InterPro"/>
</dbReference>
<evidence type="ECO:0000256" key="5">
    <source>
        <dbReference type="ARBA" id="ARBA00023242"/>
    </source>
</evidence>
<dbReference type="InterPro" id="IPR036879">
    <property type="entry name" value="TF_MADSbox_sf"/>
</dbReference>
<keyword evidence="2" id="KW-0805">Transcription regulation</keyword>
<evidence type="ECO:0000256" key="2">
    <source>
        <dbReference type="ARBA" id="ARBA00023015"/>
    </source>
</evidence>
<feature type="domain" description="K-box" evidence="8">
    <location>
        <begin position="87"/>
        <end position="195"/>
    </location>
</feature>
<dbReference type="Pfam" id="PF01486">
    <property type="entry name" value="K-box"/>
    <property type="match status" value="1"/>
</dbReference>
<comment type="subcellular location">
    <subcellularLocation>
        <location evidence="1">Nucleus</location>
    </subcellularLocation>
</comment>
<keyword evidence="6" id="KW-0472">Membrane</keyword>
<accession>A0AAQ3MSI2</accession>
<keyword evidence="6" id="KW-1133">Transmembrane helix</keyword>
<evidence type="ECO:0000259" key="8">
    <source>
        <dbReference type="PROSITE" id="PS51297"/>
    </source>
</evidence>
<name>A0AAQ3MSI2_VIGMU</name>
<dbReference type="InterPro" id="IPR050142">
    <property type="entry name" value="MADS-box/MEF2_TF"/>
</dbReference>
<dbReference type="GO" id="GO:0000977">
    <property type="term" value="F:RNA polymerase II transcription regulatory region sequence-specific DNA binding"/>
    <property type="evidence" value="ECO:0007669"/>
    <property type="project" value="InterPro"/>
</dbReference>
<dbReference type="GO" id="GO:0046983">
    <property type="term" value="F:protein dimerization activity"/>
    <property type="evidence" value="ECO:0007669"/>
    <property type="project" value="InterPro"/>
</dbReference>